<keyword evidence="3" id="KW-1185">Reference proteome</keyword>
<feature type="transmembrane region" description="Helical" evidence="1">
    <location>
        <begin position="6"/>
        <end position="26"/>
    </location>
</feature>
<keyword evidence="1" id="KW-0472">Membrane</keyword>
<comment type="caution">
    <text evidence="2">The sequence shown here is derived from an EMBL/GenBank/DDBJ whole genome shotgun (WGS) entry which is preliminary data.</text>
</comment>
<proteinExistence type="predicted"/>
<evidence type="ECO:0000313" key="2">
    <source>
        <dbReference type="EMBL" id="GGJ93705.1"/>
    </source>
</evidence>
<keyword evidence="1" id="KW-1133">Transmembrane helix</keyword>
<reference evidence="2" key="1">
    <citation type="journal article" date="2014" name="Int. J. Syst. Evol. Microbiol.">
        <title>Complete genome sequence of Corynebacterium casei LMG S-19264T (=DSM 44701T), isolated from a smear-ripened cheese.</title>
        <authorList>
            <consortium name="US DOE Joint Genome Institute (JGI-PGF)"/>
            <person name="Walter F."/>
            <person name="Albersmeier A."/>
            <person name="Kalinowski J."/>
            <person name="Ruckert C."/>
        </authorList>
    </citation>
    <scope>NUCLEOTIDE SEQUENCE</scope>
    <source>
        <strain evidence="2">JCM 3090</strain>
    </source>
</reference>
<evidence type="ECO:0000313" key="3">
    <source>
        <dbReference type="Proteomes" id="UP000649739"/>
    </source>
</evidence>
<evidence type="ECO:0000256" key="1">
    <source>
        <dbReference type="SAM" id="Phobius"/>
    </source>
</evidence>
<name>A0A8J3B4F1_9ACTN</name>
<reference evidence="2" key="2">
    <citation type="submission" date="2020-09" db="EMBL/GenBank/DDBJ databases">
        <authorList>
            <person name="Sun Q."/>
            <person name="Ohkuma M."/>
        </authorList>
    </citation>
    <scope>NUCLEOTIDE SEQUENCE</scope>
    <source>
        <strain evidence="2">JCM 3090</strain>
    </source>
</reference>
<keyword evidence="1" id="KW-0812">Transmembrane</keyword>
<protein>
    <submittedName>
        <fullName evidence="2">Uncharacterized protein</fullName>
    </submittedName>
</protein>
<dbReference type="Proteomes" id="UP000649739">
    <property type="component" value="Unassembled WGS sequence"/>
</dbReference>
<accession>A0A8J3B4F1</accession>
<gene>
    <name evidence="2" type="ORF">GCM10010123_24450</name>
</gene>
<organism evidence="2 3">
    <name type="scientific">Pilimelia anulata</name>
    <dbReference type="NCBI Taxonomy" id="53371"/>
    <lineage>
        <taxon>Bacteria</taxon>
        <taxon>Bacillati</taxon>
        <taxon>Actinomycetota</taxon>
        <taxon>Actinomycetes</taxon>
        <taxon>Micromonosporales</taxon>
        <taxon>Micromonosporaceae</taxon>
        <taxon>Pilimelia</taxon>
    </lineage>
</organism>
<sequence>MAVSETVLVFVGIPALIMLVIGALAYRGGKPAGGGQRYRPGRPYRVGPVWFLAAGDPDAAPAIAGRAEAIPAGTTGGASDRW</sequence>
<dbReference type="EMBL" id="BMQB01000004">
    <property type="protein sequence ID" value="GGJ93705.1"/>
    <property type="molecule type" value="Genomic_DNA"/>
</dbReference>
<dbReference type="AlphaFoldDB" id="A0A8J3B4F1"/>